<dbReference type="EMBL" id="CP037421">
    <property type="protein sequence ID" value="QDT30157.1"/>
    <property type="molecule type" value="Genomic_DNA"/>
</dbReference>
<keyword evidence="3" id="KW-1185">Reference proteome</keyword>
<name>A0A517QF39_9PLAN</name>
<accession>A0A517QF39</accession>
<organism evidence="2 3">
    <name type="scientific">Gimesia panareensis</name>
    <dbReference type="NCBI Taxonomy" id="2527978"/>
    <lineage>
        <taxon>Bacteria</taxon>
        <taxon>Pseudomonadati</taxon>
        <taxon>Planctomycetota</taxon>
        <taxon>Planctomycetia</taxon>
        <taxon>Planctomycetales</taxon>
        <taxon>Planctomycetaceae</taxon>
        <taxon>Gimesia</taxon>
    </lineage>
</organism>
<dbReference type="Proteomes" id="UP000315647">
    <property type="component" value="Chromosome"/>
</dbReference>
<protein>
    <submittedName>
        <fullName evidence="2">Uncharacterized protein</fullName>
    </submittedName>
</protein>
<dbReference type="AlphaFoldDB" id="A0A517QF39"/>
<gene>
    <name evidence="2" type="ORF">Enr10x_55170</name>
</gene>
<evidence type="ECO:0000313" key="2">
    <source>
        <dbReference type="EMBL" id="QDT30157.1"/>
    </source>
</evidence>
<feature type="region of interest" description="Disordered" evidence="1">
    <location>
        <begin position="1"/>
        <end position="20"/>
    </location>
</feature>
<feature type="compositionally biased region" description="Polar residues" evidence="1">
    <location>
        <begin position="1"/>
        <end position="16"/>
    </location>
</feature>
<evidence type="ECO:0000256" key="1">
    <source>
        <dbReference type="SAM" id="MobiDB-lite"/>
    </source>
</evidence>
<sequence length="157" mass="18668">MNNQQQLATTTESTPSPRRYLSKAEQTVVVRLIQKMIGLGKFTSEIKTAIAARYNLSRRSATRYLHRARHEMQEFVERDDDLHRTESFYFYLSVIENPESTGNQRLRARERIDKIMGIELPNQYHQRRKFSKNAEEIKSLSEEEFQAYYDKLMRDVT</sequence>
<evidence type="ECO:0000313" key="3">
    <source>
        <dbReference type="Proteomes" id="UP000315647"/>
    </source>
</evidence>
<proteinExistence type="predicted"/>
<reference evidence="2 3" key="1">
    <citation type="submission" date="2019-03" db="EMBL/GenBank/DDBJ databases">
        <title>Deep-cultivation of Planctomycetes and their phenomic and genomic characterization uncovers novel biology.</title>
        <authorList>
            <person name="Wiegand S."/>
            <person name="Jogler M."/>
            <person name="Boedeker C."/>
            <person name="Pinto D."/>
            <person name="Vollmers J."/>
            <person name="Rivas-Marin E."/>
            <person name="Kohn T."/>
            <person name="Peeters S.H."/>
            <person name="Heuer A."/>
            <person name="Rast P."/>
            <person name="Oberbeckmann S."/>
            <person name="Bunk B."/>
            <person name="Jeske O."/>
            <person name="Meyerdierks A."/>
            <person name="Storesund J.E."/>
            <person name="Kallscheuer N."/>
            <person name="Luecker S."/>
            <person name="Lage O.M."/>
            <person name="Pohl T."/>
            <person name="Merkel B.J."/>
            <person name="Hornburger P."/>
            <person name="Mueller R.-W."/>
            <person name="Bruemmer F."/>
            <person name="Labrenz M."/>
            <person name="Spormann A.M."/>
            <person name="Op den Camp H."/>
            <person name="Overmann J."/>
            <person name="Amann R."/>
            <person name="Jetten M.S.M."/>
            <person name="Mascher T."/>
            <person name="Medema M.H."/>
            <person name="Devos D.P."/>
            <person name="Kaster A.-K."/>
            <person name="Ovreas L."/>
            <person name="Rohde M."/>
            <person name="Galperin M.Y."/>
            <person name="Jogler C."/>
        </authorList>
    </citation>
    <scope>NUCLEOTIDE SEQUENCE [LARGE SCALE GENOMIC DNA]</scope>
    <source>
        <strain evidence="2 3">Enr10</strain>
    </source>
</reference>
<dbReference type="RefSeq" id="WP_145452068.1">
    <property type="nucleotide sequence ID" value="NZ_CP037421.1"/>
</dbReference>